<keyword evidence="11" id="KW-1185">Reference proteome</keyword>
<feature type="region of interest" description="Disordered" evidence="6">
    <location>
        <begin position="3581"/>
        <end position="3606"/>
    </location>
</feature>
<dbReference type="InterPro" id="IPR018097">
    <property type="entry name" value="EGF_Ca-bd_CS"/>
</dbReference>
<feature type="compositionally biased region" description="Polar residues" evidence="6">
    <location>
        <begin position="4131"/>
        <end position="4149"/>
    </location>
</feature>
<feature type="compositionally biased region" description="Polar residues" evidence="6">
    <location>
        <begin position="3590"/>
        <end position="3606"/>
    </location>
</feature>
<feature type="compositionally biased region" description="Polar residues" evidence="6">
    <location>
        <begin position="2753"/>
        <end position="2764"/>
    </location>
</feature>
<dbReference type="CDD" id="cd00054">
    <property type="entry name" value="EGF_CA"/>
    <property type="match status" value="1"/>
</dbReference>
<feature type="compositionally biased region" description="Acidic residues" evidence="6">
    <location>
        <begin position="424"/>
        <end position="438"/>
    </location>
</feature>
<evidence type="ECO:0000256" key="3">
    <source>
        <dbReference type="ARBA" id="ARBA00022737"/>
    </source>
</evidence>
<accession>A0A6G0TIJ4</accession>
<feature type="domain" description="EGF-like" evidence="9">
    <location>
        <begin position="3942"/>
        <end position="3981"/>
    </location>
</feature>
<feature type="compositionally biased region" description="Acidic residues" evidence="6">
    <location>
        <begin position="847"/>
        <end position="856"/>
    </location>
</feature>
<keyword evidence="3" id="KW-0677">Repeat</keyword>
<keyword evidence="4 5" id="KW-1015">Disulfide bond</keyword>
<feature type="domain" description="EGF-like" evidence="9">
    <location>
        <begin position="3992"/>
        <end position="4027"/>
    </location>
</feature>
<dbReference type="PANTHER" id="PTHR39072">
    <property type="entry name" value="RE48511P"/>
    <property type="match status" value="1"/>
</dbReference>
<keyword evidence="1 5" id="KW-0245">EGF-like domain</keyword>
<dbReference type="SMART" id="SM00181">
    <property type="entry name" value="EGF"/>
    <property type="match status" value="3"/>
</dbReference>
<dbReference type="InterPro" id="IPR036364">
    <property type="entry name" value="SEA_dom_sf"/>
</dbReference>
<feature type="compositionally biased region" description="Polar residues" evidence="6">
    <location>
        <begin position="3352"/>
        <end position="3361"/>
    </location>
</feature>
<dbReference type="InterPro" id="IPR000082">
    <property type="entry name" value="SEA_dom"/>
</dbReference>
<feature type="region of interest" description="Disordered" evidence="6">
    <location>
        <begin position="2724"/>
        <end position="2793"/>
    </location>
</feature>
<dbReference type="PROSITE" id="PS50026">
    <property type="entry name" value="EGF_3"/>
    <property type="match status" value="2"/>
</dbReference>
<dbReference type="Pfam" id="PF01390">
    <property type="entry name" value="SEA"/>
    <property type="match status" value="1"/>
</dbReference>
<evidence type="ECO:0000256" key="5">
    <source>
        <dbReference type="PROSITE-ProRule" id="PRU00076"/>
    </source>
</evidence>
<evidence type="ECO:0000259" key="9">
    <source>
        <dbReference type="PROSITE" id="PS50026"/>
    </source>
</evidence>
<feature type="region of interest" description="Disordered" evidence="6">
    <location>
        <begin position="3339"/>
        <end position="3432"/>
    </location>
</feature>
<dbReference type="OrthoDB" id="10040649at2759"/>
<dbReference type="PANTHER" id="PTHR39072:SF2">
    <property type="match status" value="1"/>
</dbReference>
<gene>
    <name evidence="10" type="ORF">AGLY_009516</name>
</gene>
<feature type="region of interest" description="Disordered" evidence="6">
    <location>
        <begin position="1333"/>
        <end position="1377"/>
    </location>
</feature>
<dbReference type="SMART" id="SM00179">
    <property type="entry name" value="EGF_CA"/>
    <property type="match status" value="1"/>
</dbReference>
<feature type="compositionally biased region" description="Low complexity" evidence="6">
    <location>
        <begin position="1401"/>
        <end position="1424"/>
    </location>
</feature>
<feature type="compositionally biased region" description="Low complexity" evidence="6">
    <location>
        <begin position="1710"/>
        <end position="1727"/>
    </location>
</feature>
<feature type="compositionally biased region" description="Polar residues" evidence="6">
    <location>
        <begin position="1455"/>
        <end position="1473"/>
    </location>
</feature>
<dbReference type="SUPFAM" id="SSF82671">
    <property type="entry name" value="SEA domain"/>
    <property type="match status" value="1"/>
</dbReference>
<reference evidence="10 11" key="1">
    <citation type="submission" date="2019-08" db="EMBL/GenBank/DDBJ databases">
        <title>The genome of the soybean aphid Biotype 1, its phylome, world population structure and adaptation to the North American continent.</title>
        <authorList>
            <person name="Giordano R."/>
            <person name="Donthu R.K."/>
            <person name="Hernandez A.G."/>
            <person name="Wright C.L."/>
            <person name="Zimin A.V."/>
        </authorList>
    </citation>
    <scope>NUCLEOTIDE SEQUENCE [LARGE SCALE GENOMIC DNA]</scope>
    <source>
        <tissue evidence="10">Whole aphids</tissue>
    </source>
</reference>
<dbReference type="PROSITE" id="PS01187">
    <property type="entry name" value="EGF_CA"/>
    <property type="match status" value="1"/>
</dbReference>
<evidence type="ECO:0000256" key="7">
    <source>
        <dbReference type="SAM" id="Phobius"/>
    </source>
</evidence>
<dbReference type="PROSITE" id="PS50024">
    <property type="entry name" value="SEA"/>
    <property type="match status" value="1"/>
</dbReference>
<feature type="domain" description="SEA" evidence="8">
    <location>
        <begin position="3818"/>
        <end position="3933"/>
    </location>
</feature>
<feature type="compositionally biased region" description="Low complexity" evidence="6">
    <location>
        <begin position="857"/>
        <end position="866"/>
    </location>
</feature>
<evidence type="ECO:0000256" key="2">
    <source>
        <dbReference type="ARBA" id="ARBA00022729"/>
    </source>
</evidence>
<feature type="compositionally biased region" description="Polar residues" evidence="6">
    <location>
        <begin position="1425"/>
        <end position="1437"/>
    </location>
</feature>
<evidence type="ECO:0000256" key="1">
    <source>
        <dbReference type="ARBA" id="ARBA00022536"/>
    </source>
</evidence>
<dbReference type="PROSITE" id="PS00010">
    <property type="entry name" value="ASX_HYDROXYL"/>
    <property type="match status" value="1"/>
</dbReference>
<feature type="region of interest" description="Disordered" evidence="6">
    <location>
        <begin position="4190"/>
        <end position="4235"/>
    </location>
</feature>
<feature type="transmembrane region" description="Helical" evidence="7">
    <location>
        <begin position="4032"/>
        <end position="4056"/>
    </location>
</feature>
<proteinExistence type="predicted"/>
<sequence>FNILYIYILGDILLNEKDKNLERIKRDGDVTVLLLDDNGKKKTSPTLGLLSSMARTFVQDGVTTEYATHVIGTTVGDRYAHIVSTGSRVFYDNIKPTNRHDTPEINLQTILDNLGHPQVFENTKEEETNLIKGRKLEFSTTPEPIDKSNASNVSVRQEISVRKHFTPDSIKPAKVNAKNGLPTFTVKSNDEDYLPAVELTTKREDSFRNKLRSSKNLFRNGLKPVEIKKYETVTYFGFADFMTTVGNTVIIFMPKTPTIPEATGITSIKGEATLRPEDIISPTKSVISHSTKTLEPTIEKAEYSSTIESSIATTEETMALPTEPLSRRISETTRVFNNEQEALGLLKTIGGVDVIDSKTTRLTTFFYGTYINGKYTQLEQTVSTLLSKPSQTTKPSKIEIPMTKMPTTTESQITTEKNMNEMTTESEEEISTTPEEETVSPTSSSENVLYKTYTYLTTFFIPVDDTLTTTSVKSRVVLSPEPTKMSDNTMTQMITTTTENIPTTTPEEEDIKTTTEEMTITTEKESEDKEISELTTIPMKEEITTEKLIIKDSKDEMVTEMSPTTIKPTEEEAEEEEVELLFKTLYTTYTYLTTFFQESTTSVLSREEVVTNIITSTLEKDFLATDPAVAGLFDREEGSILNTMVHETARSPRVLATRVGSGRPSSAFLHKPVDDLFASTLDSVDFKRELATPPLDDSIVKTFSKTYTYLTTRSSDGSNNLKSHTEVYNNAIKPLNIPISQLIQPTVVKNKIKSTLLKVPNTTTELMDDPEAVDRETEKEEIETKIDKNNETLITPSYKYDMTITRNRTNYNIIDEEKTLNDVIGESVIADTKSISSNNIKRKVSTDEDEDMESSETNENIESSPTQLQTSFTTYTYFTTIYKGSSSSEVVSRFETITNVAPPIVEPTEVDTLNNEESTLPVTFFTTYTYWTTLYKDGSTLVTSREDTSTNIVSSSVSDSILITPTIKPSSMTKLISIEKPSPTTPTTFFTTFTYFTTSYLDNETVVNSRLETVTNILNTTEPEETINNDDVEGENSVIKTTPGVPLNTSIPIAVLKPTGSLSSLTTLKVNNGETTLFSTDVYGTYIDGLYVQILESTSNIIKNTSPSDVKPNAKSTGIVALNEGKIVDADGVSTTFYTTKALGTYIDQLYAQVIESTSSIKVNDKKKNSEPSTTVLGAKTYRTGLISLIEGTSVKDISTTYYETKVIGKVIDGKYTQEFESDSKVKIGVQPTAVQEMKASSTQLNEIFQSEIPISPSPATIESSQGENGSTTEKGEESDDENSSKKKTFPVIRPFVSRPRPTFQPKKKSTDSLSAATINRSITPTIVATPALKTNEKGLGPSSRNRFSGVRKSSTLPVPEITPSPSNSRKYSRSKSANTPIISASVNFKSRTPSSTLKISPTSSVSSFGGSRRSSLSQRQTSSKLPESTTKNSTPSRFRIRPTVSSNYNRFSSTLTTSTEEVPDNNEVSTSLVPDETLLISNNEEDDSITVPSTTTTESSRRGNNPLLKLRRPPLPKTSITTQPPRRNSARTTVRTTTSTTTTTPRPQRPKTPSPLITRNRPKPVNGLFPSRGFGKKEQEQEVTSESNLDEEKLQQEVKTDEDFDDNIDSAITQVETQSNAVSETERPSRGSRTFNNNQVQIRPFNSRRSRTKRQIEFGNRNDNSRSYRSRQPVKNTAVDYYYEDDYVEQETPAPIRTPPPPPKRQPSRSRQQQQQQRLTPTTSSSNIGRSQFTLREKTPTTTAPAPTSRTSNFRRTRPPVPQETTTTSKRLSRLRYPTTTPEPVRNNRRYTPSARRQNTRTRFREDLNTFSNTQTIFDGSITVTHKIPTELTIPIIIGKNTEYKQVLTAKPSIEILGPHQYSTVAGKNGYPTIQLLREVTETLPNGATEITKFVLYEQPTSSITFTPTYIRGRKTSYSHIIPSTIYEVKPEVNTIQPQQIANAPLANLLLSQLLLGNLGIQQTANPLLALNSVMATPQLPTTEFKTKSTTYVTTVTDSTSTVLPITFRGKVISTTVIDSSTNVITATEYITETIVTTPTVQQANNQLNTLLLPALLQAQLLGQVTPSNNLIGSIDSTQEEIHQELIEPTPKYEDSSLKDETKPSKKKSVTKKPPDPPIQPAEASVVTLYVSGKRPGEFSTILSTVNYDETATVRKREVEPSSVMNIMATEFDDILLSSTDDDQVQRYNEEETQSLESILGDVSKNVKIENRATKVNVVLVEPSSQQNQETTGHFLLKGSADTPVQREVVKSKIWSSKNRTKRNAPNFLPIKDVFLFDFPKNPKKYLTPSILYNVGDRENSSFTLSKIPQDFNIDAKVDEQRAFDERRFNFATKKMSNGVEVIVAGDKSTYPGQANVLRVLPTSQAKPITLAPSTLTDHMLMMLPHPIKQSMNNQFVTKTYLTTYTYLTTFLDGEATVVSSREKVVSNVVTDEVNKITPTSTLSQVTLTASPSLETGIYHTTYTYLNTIVDGDIPLVMTSRKTVANTVTAPHEFLTPLQPSEPAYHNTNTYLNTVSFTKTLSDGPDYTVVSTEDILTQVIITQTDNTPTMDTSKLKAESTTTDVTKTYYVTYTYFNTIQDGDHTTVKSDISVSSDVVTEKYLIPTKIDEIQPTPTVNKLPFHLYATKTYLTTFTYFTTLLKDNEGKNPSITQVKSRTKIVQNIVTESLNTSLFNANYLSSISSSVQNEKIPITATATLDNGQRIEFTAMNDLLSTEQVEVSQTHSIQTQETQKPIINENTYKPTEKIKETIKPSSVSKVSQKTEIQKPPKKNTPPKSEQKIPTHSIPVKPDNNDVGGLIDFGTIGSSLTALKPVISAVAGIIQNNLKNDQKTKNVHVLQKSTPKPVKHEETTSRAPIYIPVGGLADSDGSESQQYPDTDQRHPHVGPARPPVEASLLSGGIPISPGEVITTNSDVIIGKPSVLGPRPPMENLKNEEIPFGMRPPPPPNPQQFKDKISAPNNIAREHIKHQLTHTDRKNTQPIRYHENRVQAQYQLTNAPIKSEVNIIPLRKPDPWPTKFVTDVQPLVLTNPNIQPQVDYGNQHLITSNQPSFLEQSAVDPLLVNIQPSQVAQVVIPHGSQTALIYSDQPASGHGPKGEIFNDPQPYPENHVNPGFVGLEIYGTLNPTNNVASKIPANAMHIDIPVSPAGITVGDSESHHVVLYDNETGEVKTRPVHVLKPQNQNNQYLTPPTISQVNSFVRRPDAALSVEDDLLQFEDGEVTQESKKTPLRPGELPFGVHSNESDEDRTPIITGKPIKGNFKGEEQTLSIGQPVNNKEPTELKPGNFVVPNENRPDLQYNIQHSNEQITNNMTKQNKHVINLPPRDDIQQAMNMDEKLPPLPTIKHDNNDLDSQGSTPQPSIVKPNRDNEVLGLSPPPIITHSLKYDNVTQRPQVSRRPYHPKPKPSTAPPYQFERPLNRRPSIPQKNQGEMNLKPLSTTAKVEPVKKWEASLNLRPEYRPTYKEEKPEIIKAESKVFSQGSSIKSHLQEKTKDNTVIFSDPVTHVIPTIVTQDTTKWYEYSPISSTESKIETVQSTTETPALTSTIGNIETIKPYTTPSKPTSKTTDYHSVISVIVKKEEKPEDKSNENIIENPTTPKQKTQMRPQVTILQLPERPSFMDEFHKQLHQGSSLPTRFVTHTQTLSVTITETTVLQSDGFEPSTHTLVLTKTQTSTLVDTVTEFHTLVKPTQVLSTITTTVPVPIRSDPVLQAPVVEGTKTKTIKIPQDENETLLVVMTDKKGGNNGIPPEIQVPDETNEIGPSDVLLSGILTHSSDTECRPECKASKNEICQRVENTMRCVCRPGFARMFMDRPCKPTYTYTMKLVLDKFRKEPIKYSTQLENPSSNQYQKLTEATKEGLNRMSMQSDLRDIYHGVIVGGFEPDKNSDKAVVSYIIQLSENAEDVKLWEATKKSLRATNYSLGGTDVFAARDQLQQLSAEDFDECSDSKFHDCSDNAKCFNLHGTYTCSCKDGFSDLSHNTQFPGRVCSSELIGCDLCNYHGTCYLSNQDETICECFQWYAGKHCQFNLKVLLLGLIAIGVMLLSLLIACLLMACCKRQSRESVMGLYQPQRPVIGFRRYRNMIATTRGDKRAMISVDTGSETSVDHTPPPYVKQVVNMQRQTHAHVHSQMKTPSPSSHGGSTMQSGLEQRDRSLTVMIPRAKYRPGPQQAPPSILTMSTFGPEQKAMSYMDSRQTPTKGSRCSSRKPSDSTQRSVEIQPPQRKKHAAPRKPSTGALVSAGFEVSATVVKTKELDEAYVCREDDKPDFNTGRTTAARTVSVARSFDETTIQPPTRCYHPESHYESKSQYSHKTNDEGHTMVERDLGSTYLMPQSKLYKPDNRGSDTSNFDSL</sequence>
<feature type="compositionally biased region" description="Polar residues" evidence="6">
    <location>
        <begin position="1632"/>
        <end position="1642"/>
    </location>
</feature>
<evidence type="ECO:0000256" key="4">
    <source>
        <dbReference type="ARBA" id="ARBA00023157"/>
    </source>
</evidence>
<feature type="region of interest" description="Disordered" evidence="6">
    <location>
        <begin position="1691"/>
        <end position="1802"/>
    </location>
</feature>
<feature type="region of interest" description="Disordered" evidence="6">
    <location>
        <begin position="4332"/>
        <end position="4353"/>
    </location>
</feature>
<dbReference type="Pfam" id="PF07645">
    <property type="entry name" value="EGF_CA"/>
    <property type="match status" value="1"/>
</dbReference>
<feature type="region of interest" description="Disordered" evidence="6">
    <location>
        <begin position="1455"/>
        <end position="1592"/>
    </location>
</feature>
<dbReference type="GO" id="GO:0005509">
    <property type="term" value="F:calcium ion binding"/>
    <property type="evidence" value="ECO:0007669"/>
    <property type="project" value="InterPro"/>
</dbReference>
<dbReference type="EMBL" id="VYZN01000037">
    <property type="protein sequence ID" value="KAE9533088.1"/>
    <property type="molecule type" value="Genomic_DNA"/>
</dbReference>
<feature type="region of interest" description="Disordered" evidence="6">
    <location>
        <begin position="1251"/>
        <end position="1317"/>
    </location>
</feature>
<feature type="compositionally biased region" description="Low complexity" evidence="6">
    <location>
        <begin position="1662"/>
        <end position="1672"/>
    </location>
</feature>
<feature type="compositionally biased region" description="Pro residues" evidence="6">
    <location>
        <begin position="1697"/>
        <end position="1706"/>
    </location>
</feature>
<feature type="compositionally biased region" description="Basic and acidic residues" evidence="6">
    <location>
        <begin position="2089"/>
        <end position="2105"/>
    </location>
</feature>
<evidence type="ECO:0000259" key="8">
    <source>
        <dbReference type="PROSITE" id="PS50024"/>
    </source>
</evidence>
<feature type="compositionally biased region" description="Polar residues" evidence="6">
    <location>
        <begin position="2724"/>
        <end position="2743"/>
    </location>
</feature>
<feature type="region of interest" description="Disordered" evidence="6">
    <location>
        <begin position="3221"/>
        <end position="3262"/>
    </location>
</feature>
<dbReference type="Gene3D" id="2.10.25.10">
    <property type="entry name" value="Laminin"/>
    <property type="match status" value="1"/>
</dbReference>
<feature type="compositionally biased region" description="Polar residues" evidence="6">
    <location>
        <begin position="4193"/>
        <end position="4204"/>
    </location>
</feature>
<feature type="region of interest" description="Disordered" evidence="6">
    <location>
        <begin position="4122"/>
        <end position="4150"/>
    </location>
</feature>
<keyword evidence="7" id="KW-1133">Transmembrane helix</keyword>
<feature type="compositionally biased region" description="Polar residues" evidence="6">
    <location>
        <begin position="1258"/>
        <end position="1273"/>
    </location>
</feature>
<dbReference type="PROSITE" id="PS00022">
    <property type="entry name" value="EGF_1"/>
    <property type="match status" value="1"/>
</dbReference>
<feature type="compositionally biased region" description="Polar residues" evidence="6">
    <location>
        <begin position="1364"/>
        <end position="1377"/>
    </location>
</feature>
<dbReference type="InterPro" id="IPR000742">
    <property type="entry name" value="EGF"/>
</dbReference>
<feature type="compositionally biased region" description="Low complexity" evidence="6">
    <location>
        <begin position="1527"/>
        <end position="1547"/>
    </location>
</feature>
<evidence type="ECO:0000313" key="11">
    <source>
        <dbReference type="Proteomes" id="UP000475862"/>
    </source>
</evidence>
<dbReference type="InterPro" id="IPR049883">
    <property type="entry name" value="NOTCH1_EGF-like"/>
</dbReference>
<name>A0A6G0TIJ4_APHGL</name>
<dbReference type="InterPro" id="IPR000152">
    <property type="entry name" value="EGF-type_Asp/Asn_hydroxyl_site"/>
</dbReference>
<dbReference type="InterPro" id="IPR001881">
    <property type="entry name" value="EGF-like_Ca-bd_dom"/>
</dbReference>
<protein>
    <submittedName>
        <fullName evidence="10">Uncharacterized protein</fullName>
    </submittedName>
</protein>
<feature type="disulfide bond" evidence="5">
    <location>
        <begin position="4017"/>
        <end position="4026"/>
    </location>
</feature>
<feature type="non-terminal residue" evidence="10">
    <location>
        <position position="1"/>
    </location>
</feature>
<feature type="region of interest" description="Disordered" evidence="6">
    <location>
        <begin position="2089"/>
        <end position="2122"/>
    </location>
</feature>
<dbReference type="Pfam" id="PF15950">
    <property type="entry name" value="DUF4758"/>
    <property type="match status" value="4"/>
</dbReference>
<keyword evidence="7" id="KW-0472">Membrane</keyword>
<feature type="region of interest" description="Disordered" evidence="6">
    <location>
        <begin position="419"/>
        <end position="444"/>
    </location>
</feature>
<feature type="region of interest" description="Disordered" evidence="6">
    <location>
        <begin position="1618"/>
        <end position="1678"/>
    </location>
</feature>
<dbReference type="SUPFAM" id="SSF57184">
    <property type="entry name" value="Growth factor receptor domain"/>
    <property type="match status" value="1"/>
</dbReference>
<feature type="region of interest" description="Disordered" evidence="6">
    <location>
        <begin position="840"/>
        <end position="866"/>
    </location>
</feature>
<dbReference type="InterPro" id="IPR009030">
    <property type="entry name" value="Growth_fac_rcpt_cys_sf"/>
</dbReference>
<keyword evidence="2" id="KW-0732">Signal</keyword>
<dbReference type="Proteomes" id="UP000475862">
    <property type="component" value="Unassembled WGS sequence"/>
</dbReference>
<comment type="caution">
    <text evidence="10">The sequence shown here is derived from an EMBL/GenBank/DDBJ whole genome shotgun (WGS) entry which is preliminary data.</text>
</comment>
<feature type="region of interest" description="Disordered" evidence="6">
    <location>
        <begin position="2860"/>
        <end position="2890"/>
    </location>
</feature>
<feature type="compositionally biased region" description="Polar residues" evidence="6">
    <location>
        <begin position="1391"/>
        <end position="1400"/>
    </location>
</feature>
<feature type="compositionally biased region" description="Basic and acidic residues" evidence="6">
    <location>
        <begin position="3339"/>
        <end position="3350"/>
    </location>
</feature>
<evidence type="ECO:0000256" key="6">
    <source>
        <dbReference type="SAM" id="MobiDB-lite"/>
    </source>
</evidence>
<dbReference type="FunFam" id="2.10.25.10:FF:000038">
    <property type="entry name" value="Fibrillin 2"/>
    <property type="match status" value="1"/>
</dbReference>
<keyword evidence="7" id="KW-0812">Transmembrane</keyword>
<dbReference type="InterPro" id="IPR031866">
    <property type="entry name" value="DUF4758"/>
</dbReference>
<comment type="caution">
    <text evidence="5">Lacks conserved residue(s) required for the propagation of feature annotation.</text>
</comment>
<evidence type="ECO:0000313" key="10">
    <source>
        <dbReference type="EMBL" id="KAE9533088.1"/>
    </source>
</evidence>
<organism evidence="10 11">
    <name type="scientific">Aphis glycines</name>
    <name type="common">Soybean aphid</name>
    <dbReference type="NCBI Taxonomy" id="307491"/>
    <lineage>
        <taxon>Eukaryota</taxon>
        <taxon>Metazoa</taxon>
        <taxon>Ecdysozoa</taxon>
        <taxon>Arthropoda</taxon>
        <taxon>Hexapoda</taxon>
        <taxon>Insecta</taxon>
        <taxon>Pterygota</taxon>
        <taxon>Neoptera</taxon>
        <taxon>Paraneoptera</taxon>
        <taxon>Hemiptera</taxon>
        <taxon>Sternorrhyncha</taxon>
        <taxon>Aphidomorpha</taxon>
        <taxon>Aphidoidea</taxon>
        <taxon>Aphididae</taxon>
        <taxon>Aphidini</taxon>
        <taxon>Aphis</taxon>
        <taxon>Aphis</taxon>
    </lineage>
</organism>
<feature type="compositionally biased region" description="Polar residues" evidence="6">
    <location>
        <begin position="1343"/>
        <end position="1357"/>
    </location>
</feature>
<feature type="region of interest" description="Disordered" evidence="6">
    <location>
        <begin position="1391"/>
        <end position="1442"/>
    </location>
</feature>